<dbReference type="RefSeq" id="WP_132764467.1">
    <property type="nucleotide sequence ID" value="NZ_CP110416.1"/>
</dbReference>
<dbReference type="Proteomes" id="UP000294772">
    <property type="component" value="Unassembled WGS sequence"/>
</dbReference>
<dbReference type="PANTHER" id="PTHR42928:SF5">
    <property type="entry name" value="BLR1237 PROTEIN"/>
    <property type="match status" value="1"/>
</dbReference>
<comment type="caution">
    <text evidence="2">The sequence shown here is derived from an EMBL/GenBank/DDBJ whole genome shotgun (WGS) entry which is preliminary data.</text>
</comment>
<evidence type="ECO:0000256" key="1">
    <source>
        <dbReference type="ARBA" id="ARBA00006987"/>
    </source>
</evidence>
<dbReference type="Gene3D" id="3.40.190.150">
    <property type="entry name" value="Bordetella uptake gene, domain 1"/>
    <property type="match status" value="1"/>
</dbReference>
<dbReference type="PANTHER" id="PTHR42928">
    <property type="entry name" value="TRICARBOXYLATE-BINDING PROTEIN"/>
    <property type="match status" value="1"/>
</dbReference>
<name>A0AA46DG92_9BURK</name>
<dbReference type="Gene3D" id="3.40.190.10">
    <property type="entry name" value="Periplasmic binding protein-like II"/>
    <property type="match status" value="1"/>
</dbReference>
<dbReference type="AlphaFoldDB" id="A0AA46DG92"/>
<dbReference type="PIRSF" id="PIRSF017082">
    <property type="entry name" value="YflP"/>
    <property type="match status" value="1"/>
</dbReference>
<proteinExistence type="inferred from homology"/>
<organism evidence="2 3">
    <name type="scientific">Caldimonas thermodepolymerans</name>
    <dbReference type="NCBI Taxonomy" id="215580"/>
    <lineage>
        <taxon>Bacteria</taxon>
        <taxon>Pseudomonadati</taxon>
        <taxon>Pseudomonadota</taxon>
        <taxon>Betaproteobacteria</taxon>
        <taxon>Burkholderiales</taxon>
        <taxon>Sphaerotilaceae</taxon>
        <taxon>Caldimonas</taxon>
    </lineage>
</organism>
<sequence length="322" mass="34034">MNTPVDRMRRGLILSACTAPLVAHASTWPSKPIRLVVPYSAGGSTDQLARAIEKSLTEQLGQPIVIDNKPGAGGAIGTELVARAPADGYTLVFGNSAPSGLVSLLRKVPYNVTADFQPISTVAFVPLALVGSASLPVRDFRDFLAYARAKEKGLNYGSVGTGSMAHLTGEYFNEVSGARMVHVPYTGGGALSLAVASGEVETGWFNPLDATALVASGKARYLAVATAQRFPALPDVPTVAELFPGFESAAWFGVLAPKGTPQDIVMRLNQAIANALKRPDVRKVIEDKMAQPRGTTPQEMAGIMKAELDHWGPIISKNNIQL</sequence>
<reference evidence="2 3" key="1">
    <citation type="submission" date="2019-03" db="EMBL/GenBank/DDBJ databases">
        <title>Genomic Encyclopedia of Type Strains, Phase IV (KMG-IV): sequencing the most valuable type-strain genomes for metagenomic binning, comparative biology and taxonomic classification.</title>
        <authorList>
            <person name="Goeker M."/>
        </authorList>
    </citation>
    <scope>NUCLEOTIDE SEQUENCE [LARGE SCALE GENOMIC DNA]</scope>
    <source>
        <strain evidence="2 3">DSM 15264</strain>
    </source>
</reference>
<dbReference type="SUPFAM" id="SSF53850">
    <property type="entry name" value="Periplasmic binding protein-like II"/>
    <property type="match status" value="1"/>
</dbReference>
<protein>
    <submittedName>
        <fullName evidence="2">Tripartite-type tricarboxylate transporter receptor subunit TctC</fullName>
    </submittedName>
</protein>
<accession>A0AA46DG92</accession>
<evidence type="ECO:0000313" key="3">
    <source>
        <dbReference type="Proteomes" id="UP000294772"/>
    </source>
</evidence>
<keyword evidence="2" id="KW-0675">Receptor</keyword>
<dbReference type="InterPro" id="IPR042100">
    <property type="entry name" value="Bug_dom1"/>
</dbReference>
<dbReference type="EMBL" id="SLXF01000003">
    <property type="protein sequence ID" value="TCP08328.1"/>
    <property type="molecule type" value="Genomic_DNA"/>
</dbReference>
<comment type="similarity">
    <text evidence="1">Belongs to the UPF0065 (bug) family.</text>
</comment>
<dbReference type="CDD" id="cd07012">
    <property type="entry name" value="PBP2_Bug_TTT"/>
    <property type="match status" value="1"/>
</dbReference>
<evidence type="ECO:0000313" key="2">
    <source>
        <dbReference type="EMBL" id="TCP08328.1"/>
    </source>
</evidence>
<dbReference type="Pfam" id="PF03401">
    <property type="entry name" value="TctC"/>
    <property type="match status" value="1"/>
</dbReference>
<gene>
    <name evidence="2" type="ORF">EV676_103361</name>
</gene>
<dbReference type="InterPro" id="IPR005064">
    <property type="entry name" value="BUG"/>
</dbReference>